<comment type="similarity">
    <text evidence="1">Belongs to the short-chain dehydrogenases/reductases (SDR) family.</text>
</comment>
<dbReference type="EMBL" id="DAAQZP010000082">
    <property type="protein sequence ID" value="HAE1597204.1"/>
    <property type="molecule type" value="Genomic_DNA"/>
</dbReference>
<dbReference type="NCBIfam" id="NF038213">
    <property type="entry name" value="SDR_TniO_fam"/>
    <property type="match status" value="1"/>
</dbReference>
<dbReference type="Proteomes" id="UP000839735">
    <property type="component" value="Unassembled WGS sequence"/>
</dbReference>
<dbReference type="InterPro" id="IPR020904">
    <property type="entry name" value="Sc_DH/Rdtase_CS"/>
</dbReference>
<dbReference type="InterPro" id="IPR036291">
    <property type="entry name" value="NAD(P)-bd_dom_sf"/>
</dbReference>
<evidence type="ECO:0000313" key="17">
    <source>
        <dbReference type="Proteomes" id="UP000230639"/>
    </source>
</evidence>
<dbReference type="EMBL" id="CP078142">
    <property type="protein sequence ID" value="QXN82065.1"/>
    <property type="molecule type" value="Genomic_DNA"/>
</dbReference>
<evidence type="ECO:0000313" key="11">
    <source>
        <dbReference type="EMBL" id="HAB4467433.1"/>
    </source>
</evidence>
<evidence type="ECO:0000313" key="13">
    <source>
        <dbReference type="EMBL" id="HAE1649451.1"/>
    </source>
</evidence>
<dbReference type="EMBL" id="DAAGTH010000074">
    <property type="protein sequence ID" value="HAB4467433.1"/>
    <property type="molecule type" value="Genomic_DNA"/>
</dbReference>
<dbReference type="EMBL" id="AAIXUH010000003">
    <property type="protein sequence ID" value="ECJ2912365.1"/>
    <property type="molecule type" value="Genomic_DNA"/>
</dbReference>
<name>A0A2I5HIF1_SALDZ</name>
<dbReference type="EMBL" id="DAAFXY010000047">
    <property type="protein sequence ID" value="HAB1979720.1"/>
    <property type="molecule type" value="Genomic_DNA"/>
</dbReference>
<dbReference type="Proteomes" id="UP000839781">
    <property type="component" value="Unassembled WGS sequence"/>
</dbReference>
<dbReference type="SUPFAM" id="SSF51735">
    <property type="entry name" value="NAD(P)-binding Rossmann-fold domains"/>
    <property type="match status" value="1"/>
</dbReference>
<dbReference type="PROSITE" id="PS00061">
    <property type="entry name" value="ADH_SHORT"/>
    <property type="match status" value="1"/>
</dbReference>
<evidence type="ECO:0000313" key="15">
    <source>
        <dbReference type="EMBL" id="QWJ67973.1"/>
    </source>
</evidence>
<dbReference type="PRINTS" id="PR00081">
    <property type="entry name" value="GDHRDH"/>
</dbReference>
<dbReference type="EMBL" id="CP023345">
    <property type="protein sequence ID" value="ATW55252.1"/>
    <property type="molecule type" value="Genomic_DNA"/>
</dbReference>
<gene>
    <name evidence="15" type="primary">tniO</name>
    <name evidence="15" type="ORF">ABB53_014415</name>
    <name evidence="8" type="ORF">B4V94_10335</name>
    <name evidence="3" type="ORF">CNQ75_12415</name>
    <name evidence="5" type="ORF">CTQ69_12455</name>
    <name evidence="7" type="ORF">DLB95_28000</name>
    <name evidence="14" type="ORF">EL06_27825</name>
    <name evidence="6" type="ORF">FNI27_05050</name>
    <name evidence="13" type="ORF">G2974_13745</name>
    <name evidence="12" type="ORF">G2997_21775</name>
    <name evidence="9" type="ORF">GB034_17070</name>
    <name evidence="10" type="ORF">GBY29_17160</name>
    <name evidence="11" type="ORF">GBZ04_22850</name>
    <name evidence="16" type="ORF">JMJ85_14470</name>
    <name evidence="4" type="ORF">PG27_19850</name>
</gene>
<dbReference type="EMBL" id="CP075144">
    <property type="protein sequence ID" value="QWJ67973.1"/>
    <property type="molecule type" value="Genomic_DNA"/>
</dbReference>
<dbReference type="PANTHER" id="PTHR43115:SF4">
    <property type="entry name" value="DEHYDROGENASE_REDUCTASE SDR FAMILY MEMBER 11"/>
    <property type="match status" value="1"/>
</dbReference>
<dbReference type="EMBL" id="AAMIRF010000010">
    <property type="protein sequence ID" value="EDH7455846.1"/>
    <property type="molecule type" value="Genomic_DNA"/>
</dbReference>
<proteinExistence type="inferred from homology"/>
<dbReference type="Gene3D" id="3.40.50.720">
    <property type="entry name" value="NAD(P)-binding Rossmann-like Domain"/>
    <property type="match status" value="1"/>
</dbReference>
<evidence type="ECO:0000313" key="14">
    <source>
        <dbReference type="EMBL" id="MIE73066.1"/>
    </source>
</evidence>
<reference evidence="16" key="8">
    <citation type="submission" date="2021-07" db="EMBL/GenBank/DDBJ databases">
        <title>Whole-Genome Sequences of non-enterica strains of Salmonella enterica isolated from poultry houses.</title>
        <authorList>
            <person name="Lamas A."/>
            <person name="Regal P."/>
            <person name="Miranda J.M."/>
            <person name="Vazquez B."/>
            <person name="Cepeda A."/>
            <person name="Franco C.M."/>
        </authorList>
    </citation>
    <scope>NUCLEOTIDE SEQUENCE</scope>
    <source>
        <strain evidence="16">LHICA_D1</strain>
    </source>
</reference>
<dbReference type="Proteomes" id="UP000885362">
    <property type="component" value="Unassembled WGS sequence"/>
</dbReference>
<evidence type="ECO:0000313" key="3">
    <source>
        <dbReference type="EMBL" id="ATW55252.1"/>
    </source>
</evidence>
<reference evidence="6" key="5">
    <citation type="submission" date="2019-07" db="EMBL/GenBank/DDBJ databases">
        <authorList>
            <person name="Ashton P.M."/>
            <person name="Dallman T."/>
            <person name="Nair S."/>
            <person name="De Pinna E."/>
            <person name="Peters T."/>
            <person name="Grant K."/>
        </authorList>
    </citation>
    <scope>NUCLEOTIDE SEQUENCE</scope>
    <source>
        <strain evidence="5">294779</strain>
        <strain evidence="7">474878</strain>
        <strain evidence="6">481463</strain>
    </source>
</reference>
<reference evidence="9" key="6">
    <citation type="submission" date="2019-10" db="EMBL/GenBank/DDBJ databases">
        <authorList>
            <consortium name="NCBI Pathogen Detection Project"/>
        </authorList>
    </citation>
    <scope>NUCLEOTIDE SEQUENCE</scope>
    <source>
        <strain evidence="9">Salmonella enterica</strain>
    </source>
</reference>
<accession>A0A2I5HIF1</accession>
<reference evidence="8" key="4">
    <citation type="submission" date="2018-07" db="EMBL/GenBank/DDBJ databases">
        <authorList>
            <consortium name="PulseNet: The National Subtyping Network for Foodborne Disease Surveillance"/>
            <person name="Tarr C.L."/>
            <person name="Trees E."/>
            <person name="Katz L.S."/>
            <person name="Carleton-Romer H.A."/>
            <person name="Stroika S."/>
            <person name="Kucerova Z."/>
            <person name="Roache K.F."/>
            <person name="Sabol A.L."/>
            <person name="Besser J."/>
            <person name="Gerner-Smidt P."/>
        </authorList>
    </citation>
    <scope>NUCLEOTIDE SEQUENCE</scope>
    <source>
        <strain evidence="8">PNUSAS008615</strain>
    </source>
</reference>
<evidence type="ECO:0000313" key="5">
    <source>
        <dbReference type="EMBL" id="ECC3914803.1"/>
    </source>
</evidence>
<dbReference type="STRING" id="59204.UQ49_09320"/>
<organism evidence="3 17">
    <name type="scientific">Salmonella diarizonae</name>
    <dbReference type="NCBI Taxonomy" id="59204"/>
    <lineage>
        <taxon>Bacteria</taxon>
        <taxon>Pseudomonadati</taxon>
        <taxon>Pseudomonadota</taxon>
        <taxon>Gammaproteobacteria</taxon>
        <taxon>Enterobacterales</taxon>
        <taxon>Enterobacteriaceae</taxon>
        <taxon>Salmonella</taxon>
    </lineage>
</organism>
<evidence type="ECO:0000313" key="6">
    <source>
        <dbReference type="EMBL" id="ECJ2912365.1"/>
    </source>
</evidence>
<reference evidence="3 17" key="1">
    <citation type="submission" date="2017-09" db="EMBL/GenBank/DDBJ databases">
        <title>Complete genome of Salmonella enterica subsp. diarizonae isolated from stool of a patient with bacterial enteropathy.</title>
        <authorList>
            <person name="Zhou J."/>
            <person name="Chen Q."/>
            <person name="Guo L."/>
            <person name="Fan J."/>
        </authorList>
    </citation>
    <scope>NUCLEOTIDE SEQUENCE [LARGE SCALE GENOMIC DNA]</scope>
    <source>
        <strain evidence="3 17">HZS154</strain>
    </source>
</reference>
<dbReference type="PANTHER" id="PTHR43115">
    <property type="entry name" value="DEHYDROGENASE/REDUCTASE SDR FAMILY MEMBER 11"/>
    <property type="match status" value="1"/>
</dbReference>
<dbReference type="EMBL" id="AAIYJF010000054">
    <property type="protein sequence ID" value="ECJ4380940.1"/>
    <property type="molecule type" value="Genomic_DNA"/>
</dbReference>
<evidence type="ECO:0000256" key="2">
    <source>
        <dbReference type="ARBA" id="ARBA00023002"/>
    </source>
</evidence>
<sequence length="259" mass="28155">MNNFENRIAVVTGASAGIGYSIVNALLEAGVRVVGNARRAQRLDDMTTGAEKRYGERRFVGVTGDINKEETLVKLMAASQAAFGETPDIFVVNAGRGLPGSLLQSDQSLWASLFELNCLSAMAQMKSAAQVMVERAKRRAGQPLAQDIIILGSIVGRHLSPVNPIYGATKYAVNSLAEALRREVCEHWVRVTLIEPGTVKSEFQEVAGYDAQAFAAYEQQSGPFVTGDDVANFLMFAVSQPPHVHFNNVVIRPTRQVYP</sequence>
<dbReference type="RefSeq" id="WP_023248689.1">
    <property type="nucleotide sequence ID" value="NZ_CP011288.1"/>
</dbReference>
<dbReference type="EMBL" id="DAAGPR010000048">
    <property type="protein sequence ID" value="HAB4051506.1"/>
    <property type="molecule type" value="Genomic_DNA"/>
</dbReference>
<evidence type="ECO:0000256" key="1">
    <source>
        <dbReference type="ARBA" id="ARBA00006484"/>
    </source>
</evidence>
<dbReference type="Proteomes" id="UP000230639">
    <property type="component" value="Chromosome"/>
</dbReference>
<evidence type="ECO:0000313" key="4">
    <source>
        <dbReference type="EMBL" id="EBP3695397.1"/>
    </source>
</evidence>
<dbReference type="GO" id="GO:0016491">
    <property type="term" value="F:oxidoreductase activity"/>
    <property type="evidence" value="ECO:0007669"/>
    <property type="project" value="UniProtKB-KW"/>
</dbReference>
<dbReference type="InterPro" id="IPR002347">
    <property type="entry name" value="SDR_fam"/>
</dbReference>
<reference evidence="9" key="2">
    <citation type="journal article" date="2018" name="Genome Biol.">
        <title>SKESA: strategic k-mer extension for scrupulous assemblies.</title>
        <authorList>
            <person name="Souvorov A."/>
            <person name="Agarwala R."/>
            <person name="Lipman D.J."/>
        </authorList>
    </citation>
    <scope>NUCLEOTIDE SEQUENCE</scope>
    <source>
        <strain evidence="9">Salmonella enterica</strain>
    </source>
</reference>
<reference evidence="4" key="3">
    <citation type="submission" date="2018-07" db="EMBL/GenBank/DDBJ databases">
        <authorList>
            <consortium name="GenomeTrakr network: Whole genome sequencing for foodborne pathogen traceback"/>
        </authorList>
    </citation>
    <scope>NUCLEOTIDE SEQUENCE</scope>
    <source>
        <strain evidence="4">CFSAN008697</strain>
        <strain evidence="15">CFSAN030538</strain>
        <strain evidence="14">FMA0132</strain>
    </source>
</reference>
<evidence type="ECO:0000313" key="12">
    <source>
        <dbReference type="EMBL" id="HAE1597204.1"/>
    </source>
</evidence>
<evidence type="ECO:0000313" key="7">
    <source>
        <dbReference type="EMBL" id="ECJ4380940.1"/>
    </source>
</evidence>
<evidence type="ECO:0000313" key="8">
    <source>
        <dbReference type="EMBL" id="EDH7455846.1"/>
    </source>
</evidence>
<keyword evidence="2" id="KW-0560">Oxidoreductase</keyword>
<evidence type="ECO:0000313" key="10">
    <source>
        <dbReference type="EMBL" id="HAB4051506.1"/>
    </source>
</evidence>
<evidence type="ECO:0000313" key="9">
    <source>
        <dbReference type="EMBL" id="HAB1979720.1"/>
    </source>
</evidence>
<evidence type="ECO:0000313" key="16">
    <source>
        <dbReference type="EMBL" id="QXN82065.1"/>
    </source>
</evidence>
<protein>
    <submittedName>
        <fullName evidence="3 7">NAD(P)-dependent oxidoreductase</fullName>
    </submittedName>
    <submittedName>
        <fullName evidence="4">SDR family oxidoreductase</fullName>
    </submittedName>
</protein>
<dbReference type="EMBL" id="RSHK01000061">
    <property type="protein sequence ID" value="MIE73066.1"/>
    <property type="molecule type" value="Genomic_DNA"/>
</dbReference>
<dbReference type="EMBL" id="AAGLNK010000023">
    <property type="protein sequence ID" value="EBP3695397.1"/>
    <property type="molecule type" value="Genomic_DNA"/>
</dbReference>
<dbReference type="EMBL" id="AAIBIC010000013">
    <property type="protein sequence ID" value="ECC3914803.1"/>
    <property type="molecule type" value="Genomic_DNA"/>
</dbReference>
<reference evidence="15" key="7">
    <citation type="submission" date="2021-05" db="EMBL/GenBank/DDBJ databases">
        <title>Whole genome PacBio Sequel sequence of Salmonella enterica subsp. enterica.</title>
        <authorList>
            <person name="Hoffmann M."/>
            <person name="Balkey M."/>
            <person name="Luo Y."/>
        </authorList>
    </citation>
    <scope>NUCLEOTIDE SEQUENCE</scope>
    <source>
        <strain evidence="15">CFSAN030538</strain>
    </source>
</reference>
<dbReference type="AlphaFoldDB" id="A0A2I5HIF1"/>
<dbReference type="EMBL" id="DAARAS010000037">
    <property type="protein sequence ID" value="HAE1649451.1"/>
    <property type="molecule type" value="Genomic_DNA"/>
</dbReference>
<dbReference type="Pfam" id="PF00106">
    <property type="entry name" value="adh_short"/>
    <property type="match status" value="1"/>
</dbReference>